<keyword evidence="3" id="KW-1185">Reference proteome</keyword>
<comment type="caution">
    <text evidence="2">The sequence shown here is derived from an EMBL/GenBank/DDBJ whole genome shotgun (WGS) entry which is preliminary data.</text>
</comment>
<organism evidence="2 3">
    <name type="scientific">Blattamonas nauphoetae</name>
    <dbReference type="NCBI Taxonomy" id="2049346"/>
    <lineage>
        <taxon>Eukaryota</taxon>
        <taxon>Metamonada</taxon>
        <taxon>Preaxostyla</taxon>
        <taxon>Oxymonadida</taxon>
        <taxon>Blattamonas</taxon>
    </lineage>
</organism>
<evidence type="ECO:0000313" key="3">
    <source>
        <dbReference type="Proteomes" id="UP001281761"/>
    </source>
</evidence>
<dbReference type="InterPro" id="IPR035985">
    <property type="entry name" value="Ubiquitin-activating_enz"/>
</dbReference>
<accession>A0ABQ9XP53</accession>
<reference evidence="2 3" key="1">
    <citation type="journal article" date="2022" name="bioRxiv">
        <title>Genomics of Preaxostyla Flagellates Illuminates Evolutionary Transitions and the Path Towards Mitochondrial Loss.</title>
        <authorList>
            <person name="Novak L.V.F."/>
            <person name="Treitli S.C."/>
            <person name="Pyrih J."/>
            <person name="Halakuc P."/>
            <person name="Pipaliya S.V."/>
            <person name="Vacek V."/>
            <person name="Brzon O."/>
            <person name="Soukal P."/>
            <person name="Eme L."/>
            <person name="Dacks J.B."/>
            <person name="Karnkowska A."/>
            <person name="Elias M."/>
            <person name="Hampl V."/>
        </authorList>
    </citation>
    <scope>NUCLEOTIDE SEQUENCE [LARGE SCALE GENOMIC DNA]</scope>
    <source>
        <strain evidence="2">NAU3</strain>
        <tissue evidence="2">Gut</tissue>
    </source>
</reference>
<dbReference type="EMBL" id="JARBJD010000095">
    <property type="protein sequence ID" value="KAK2953162.1"/>
    <property type="molecule type" value="Genomic_DNA"/>
</dbReference>
<evidence type="ECO:0000313" key="2">
    <source>
        <dbReference type="EMBL" id="KAK2953162.1"/>
    </source>
</evidence>
<name>A0ABQ9XP53_9EUKA</name>
<dbReference type="PANTHER" id="PTHR10953:SF162">
    <property type="entry name" value="SUMO-ACTIVATING ENZYME SUBUNIT 1"/>
    <property type="match status" value="1"/>
</dbReference>
<dbReference type="Gene3D" id="3.40.50.720">
    <property type="entry name" value="NAD(P)-binding Rossmann-like Domain"/>
    <property type="match status" value="1"/>
</dbReference>
<dbReference type="InterPro" id="IPR000594">
    <property type="entry name" value="ThiF_NAD_FAD-bd"/>
</dbReference>
<dbReference type="SUPFAM" id="SSF69572">
    <property type="entry name" value="Activating enzymes of the ubiquitin-like proteins"/>
    <property type="match status" value="1"/>
</dbReference>
<sequence length="354" mass="39611">MSGDITDAEAAIYDRQIRLWGVEAQHDLRASSVLIVGVNGLSMETAKNLTLAGVHSIVLWDPGMIDNDDVQTNFYFTVEDIGSPRASILSNRLASMNTFCSVTSLQHSFEDLRTYPPTHPDIITTLSSATVVACVNLPQEYAFTLSLHCTDHGKSFFYAETRSLLSFFVSYHSPQKTKLFNEKFIEPRTGKRQANTNPVLIKDAIVIDDDDEDEQLKWDITLDSFSYQPFHEMWLLKKRTATQPPRLKNSQFIAANKMLTSIRADRTLEYIRKFPQNQVTELDTNELSSLITQAVPPINPPIPALSSIVGGLLSQDIANSITRQNYPIHNSFIFDATTTNGGITCKMTESIDVP</sequence>
<feature type="domain" description="THIF-type NAD/FAD binding fold" evidence="1">
    <location>
        <begin position="13"/>
        <end position="340"/>
    </location>
</feature>
<proteinExistence type="predicted"/>
<evidence type="ECO:0000259" key="1">
    <source>
        <dbReference type="Pfam" id="PF00899"/>
    </source>
</evidence>
<dbReference type="PANTHER" id="PTHR10953">
    <property type="entry name" value="UBIQUITIN-ACTIVATING ENZYME E1"/>
    <property type="match status" value="1"/>
</dbReference>
<dbReference type="Pfam" id="PF00899">
    <property type="entry name" value="ThiF"/>
    <property type="match status" value="1"/>
</dbReference>
<dbReference type="Proteomes" id="UP001281761">
    <property type="component" value="Unassembled WGS sequence"/>
</dbReference>
<gene>
    <name evidence="2" type="ORF">BLNAU_11948</name>
</gene>
<protein>
    <submittedName>
        <fullName evidence="2">SUMO-activating enzyme subunit aos-1</fullName>
    </submittedName>
</protein>
<dbReference type="InterPro" id="IPR045886">
    <property type="entry name" value="ThiF/MoeB/HesA"/>
</dbReference>